<reference evidence="2 3" key="1">
    <citation type="journal article" date="2024" name="Plant Biotechnol. J.">
        <title>Dendrobium thyrsiflorum genome and its molecular insights into genes involved in important horticultural traits.</title>
        <authorList>
            <person name="Chen B."/>
            <person name="Wang J.Y."/>
            <person name="Zheng P.J."/>
            <person name="Li K.L."/>
            <person name="Liang Y.M."/>
            <person name="Chen X.F."/>
            <person name="Zhang C."/>
            <person name="Zhao X."/>
            <person name="He X."/>
            <person name="Zhang G.Q."/>
            <person name="Liu Z.J."/>
            <person name="Xu Q."/>
        </authorList>
    </citation>
    <scope>NUCLEOTIDE SEQUENCE [LARGE SCALE GENOMIC DNA]</scope>
    <source>
        <strain evidence="2">GZMU011</strain>
    </source>
</reference>
<sequence length="89" mass="10269">MKREGALNPQNRANSRDGRNGNVQLLLGFMNKRPRVRELANWPSPKEEGAYGFYSESGLNEGLYDFLRHEDKRGDSLYPMLLQPPISRF</sequence>
<dbReference type="AlphaFoldDB" id="A0ABD0VUA5"/>
<dbReference type="EMBL" id="JANQDX010000003">
    <property type="protein sequence ID" value="KAL0926351.1"/>
    <property type="molecule type" value="Genomic_DNA"/>
</dbReference>
<evidence type="ECO:0000256" key="1">
    <source>
        <dbReference type="SAM" id="MobiDB-lite"/>
    </source>
</evidence>
<evidence type="ECO:0000313" key="2">
    <source>
        <dbReference type="EMBL" id="KAL0926351.1"/>
    </source>
</evidence>
<feature type="region of interest" description="Disordered" evidence="1">
    <location>
        <begin position="1"/>
        <end position="21"/>
    </location>
</feature>
<dbReference type="Proteomes" id="UP001552299">
    <property type="component" value="Unassembled WGS sequence"/>
</dbReference>
<comment type="caution">
    <text evidence="2">The sequence shown here is derived from an EMBL/GenBank/DDBJ whole genome shotgun (WGS) entry which is preliminary data.</text>
</comment>
<organism evidence="2 3">
    <name type="scientific">Dendrobium thyrsiflorum</name>
    <name type="common">Pinecone-like raceme dendrobium</name>
    <name type="synonym">Orchid</name>
    <dbReference type="NCBI Taxonomy" id="117978"/>
    <lineage>
        <taxon>Eukaryota</taxon>
        <taxon>Viridiplantae</taxon>
        <taxon>Streptophyta</taxon>
        <taxon>Embryophyta</taxon>
        <taxon>Tracheophyta</taxon>
        <taxon>Spermatophyta</taxon>
        <taxon>Magnoliopsida</taxon>
        <taxon>Liliopsida</taxon>
        <taxon>Asparagales</taxon>
        <taxon>Orchidaceae</taxon>
        <taxon>Epidendroideae</taxon>
        <taxon>Malaxideae</taxon>
        <taxon>Dendrobiinae</taxon>
        <taxon>Dendrobium</taxon>
    </lineage>
</organism>
<protein>
    <submittedName>
        <fullName evidence="2">Uncharacterized protein</fullName>
    </submittedName>
</protein>
<name>A0ABD0VUA5_DENTH</name>
<proteinExistence type="predicted"/>
<keyword evidence="3" id="KW-1185">Reference proteome</keyword>
<gene>
    <name evidence="2" type="ORF">M5K25_002573</name>
</gene>
<accession>A0ABD0VUA5</accession>
<evidence type="ECO:0000313" key="3">
    <source>
        <dbReference type="Proteomes" id="UP001552299"/>
    </source>
</evidence>